<name>A0A2N8PUJ0_ENTAV</name>
<feature type="transmembrane region" description="Helical" evidence="1">
    <location>
        <begin position="6"/>
        <end position="28"/>
    </location>
</feature>
<keyword evidence="1" id="KW-1133">Transmembrane helix</keyword>
<sequence>MQTLKFLFVFLCIMFVVIAVIFILLTIWNNYRFKNLLQKSVQYDEKRLDARRQLLKDEYDKRFGPEEFRKEVCYYSVKEEQNLDTDFVRNLYKKGGVKL</sequence>
<evidence type="ECO:0000313" key="2">
    <source>
        <dbReference type="EMBL" id="RVU93361.1"/>
    </source>
</evidence>
<organism evidence="2 3">
    <name type="scientific">Enterococcus avium</name>
    <name type="common">Streptococcus avium</name>
    <dbReference type="NCBI Taxonomy" id="33945"/>
    <lineage>
        <taxon>Bacteria</taxon>
        <taxon>Bacillati</taxon>
        <taxon>Bacillota</taxon>
        <taxon>Bacilli</taxon>
        <taxon>Lactobacillales</taxon>
        <taxon>Enterococcaceae</taxon>
        <taxon>Enterococcus</taxon>
    </lineage>
</organism>
<evidence type="ECO:0000313" key="3">
    <source>
        <dbReference type="Proteomes" id="UP000288388"/>
    </source>
</evidence>
<keyword evidence="1" id="KW-0812">Transmembrane</keyword>
<protein>
    <submittedName>
        <fullName evidence="2">Uncharacterized protein</fullName>
    </submittedName>
</protein>
<keyword evidence="1" id="KW-0472">Membrane</keyword>
<dbReference type="RefSeq" id="WP_102873335.1">
    <property type="nucleotide sequence ID" value="NZ_JBPFKW010000373.1"/>
</dbReference>
<dbReference type="AlphaFoldDB" id="A0A2N8PUJ0"/>
<proteinExistence type="predicted"/>
<dbReference type="EMBL" id="RYZS01000002">
    <property type="protein sequence ID" value="RVU93361.1"/>
    <property type="molecule type" value="Genomic_DNA"/>
</dbReference>
<evidence type="ECO:0000256" key="1">
    <source>
        <dbReference type="SAM" id="Phobius"/>
    </source>
</evidence>
<dbReference type="Proteomes" id="UP000288388">
    <property type="component" value="Unassembled WGS sequence"/>
</dbReference>
<reference evidence="2 3" key="1">
    <citation type="submission" date="2018-12" db="EMBL/GenBank/DDBJ databases">
        <title>A novel vanA-carrying plasmid in a clinical isolate of Enterococcus avium.</title>
        <authorList>
            <person name="Bernasconi O.J."/>
            <person name="Luzzaro F."/>
            <person name="Endimiani A."/>
        </authorList>
    </citation>
    <scope>NUCLEOTIDE SEQUENCE [LARGE SCALE GENOMIC DNA]</scope>
    <source>
        <strain evidence="2 3">LC0559/18</strain>
    </source>
</reference>
<gene>
    <name evidence="2" type="ORF">EK398_22085</name>
</gene>
<comment type="caution">
    <text evidence="2">The sequence shown here is derived from an EMBL/GenBank/DDBJ whole genome shotgun (WGS) entry which is preliminary data.</text>
</comment>
<accession>A0A2N8PUJ0</accession>